<keyword evidence="3" id="KW-1185">Reference proteome</keyword>
<reference evidence="2 3" key="1">
    <citation type="submission" date="2018-09" db="EMBL/GenBank/DDBJ databases">
        <title>Genome sequencing of strain 2DFW10M-5.</title>
        <authorList>
            <person name="Heo J."/>
            <person name="Kim S.-J."/>
            <person name="Kwon S.-W."/>
        </authorList>
    </citation>
    <scope>NUCLEOTIDE SEQUENCE [LARGE SCALE GENOMIC DNA]</scope>
    <source>
        <strain evidence="2 3">2DFW10M-5</strain>
    </source>
</reference>
<dbReference type="SUPFAM" id="SSF56112">
    <property type="entry name" value="Protein kinase-like (PK-like)"/>
    <property type="match status" value="1"/>
</dbReference>
<dbReference type="AlphaFoldDB" id="A0A387BXG3"/>
<sequence>MAGTRVSYGATVDIPHADLTVDEDLAARLVRAQFPALAGPVTPVAQGWDNALFRLGDELAIRMPRREVAAHLIEHEQRWLPELQRLVALPLPVPIAEGRPTAGYPFAWSVIPWVDGIGGAHVSPHARDAYARQLAGFLAALHVPASADAPHNPVRGVPLVTRAAAIHARLDGLAGRLAADELAGLRAAWDAGAATAPHKGPALWLHGDPHPGNVVVAPSGRLATVVDFGDVTAGDPATDLAAAWLHFTPAGRAAFIERYSELRATDAALWVRARAWAVSIGTSAFAASDGSGPMARMGREAIEQLLRQD</sequence>
<organism evidence="2 3">
    <name type="scientific">Gryllotalpicola protaetiae</name>
    <dbReference type="NCBI Taxonomy" id="2419771"/>
    <lineage>
        <taxon>Bacteria</taxon>
        <taxon>Bacillati</taxon>
        <taxon>Actinomycetota</taxon>
        <taxon>Actinomycetes</taxon>
        <taxon>Micrococcales</taxon>
        <taxon>Microbacteriaceae</taxon>
        <taxon>Gryllotalpicola</taxon>
    </lineage>
</organism>
<dbReference type="OrthoDB" id="9797603at2"/>
<evidence type="ECO:0000259" key="1">
    <source>
        <dbReference type="Pfam" id="PF01636"/>
    </source>
</evidence>
<name>A0A387BXG3_9MICO</name>
<dbReference type="CDD" id="cd05155">
    <property type="entry name" value="APH_ChoK_like_1"/>
    <property type="match status" value="1"/>
</dbReference>
<dbReference type="Pfam" id="PF01636">
    <property type="entry name" value="APH"/>
    <property type="match status" value="1"/>
</dbReference>
<dbReference type="Gene3D" id="3.30.200.20">
    <property type="entry name" value="Phosphorylase Kinase, domain 1"/>
    <property type="match status" value="1"/>
</dbReference>
<dbReference type="PANTHER" id="PTHR21310:SF42">
    <property type="entry name" value="BIFUNCTIONAL AAC_APH"/>
    <property type="match status" value="1"/>
</dbReference>
<protein>
    <submittedName>
        <fullName evidence="2">Aminoglycoside phosphotransferase family protein</fullName>
    </submittedName>
</protein>
<keyword evidence="2" id="KW-0808">Transferase</keyword>
<gene>
    <name evidence="2" type="ORF">D7I44_05545</name>
</gene>
<dbReference type="InterPro" id="IPR051678">
    <property type="entry name" value="AGP_Transferase"/>
</dbReference>
<evidence type="ECO:0000313" key="3">
    <source>
        <dbReference type="Proteomes" id="UP000275069"/>
    </source>
</evidence>
<proteinExistence type="predicted"/>
<dbReference type="GO" id="GO:0016740">
    <property type="term" value="F:transferase activity"/>
    <property type="evidence" value="ECO:0007669"/>
    <property type="project" value="UniProtKB-KW"/>
</dbReference>
<dbReference type="PANTHER" id="PTHR21310">
    <property type="entry name" value="AMINOGLYCOSIDE PHOSPHOTRANSFERASE-RELATED-RELATED"/>
    <property type="match status" value="1"/>
</dbReference>
<feature type="domain" description="Aminoglycoside phosphotransferase" evidence="1">
    <location>
        <begin position="41"/>
        <end position="275"/>
    </location>
</feature>
<dbReference type="KEGG" id="gry:D7I44_05545"/>
<accession>A0A387BXG3</accession>
<dbReference type="InterPro" id="IPR011009">
    <property type="entry name" value="Kinase-like_dom_sf"/>
</dbReference>
<dbReference type="Gene3D" id="3.90.1200.10">
    <property type="match status" value="1"/>
</dbReference>
<dbReference type="Proteomes" id="UP000275069">
    <property type="component" value="Chromosome"/>
</dbReference>
<dbReference type="EMBL" id="CP032624">
    <property type="protein sequence ID" value="AYG03041.1"/>
    <property type="molecule type" value="Genomic_DNA"/>
</dbReference>
<dbReference type="InterPro" id="IPR002575">
    <property type="entry name" value="Aminoglycoside_PTrfase"/>
</dbReference>
<evidence type="ECO:0000313" key="2">
    <source>
        <dbReference type="EMBL" id="AYG03041.1"/>
    </source>
</evidence>